<feature type="compositionally biased region" description="Polar residues" evidence="1">
    <location>
        <begin position="71"/>
        <end position="89"/>
    </location>
</feature>
<dbReference type="OrthoDB" id="1711781at2759"/>
<organism evidence="3 4">
    <name type="scientific">Senna tora</name>
    <dbReference type="NCBI Taxonomy" id="362788"/>
    <lineage>
        <taxon>Eukaryota</taxon>
        <taxon>Viridiplantae</taxon>
        <taxon>Streptophyta</taxon>
        <taxon>Embryophyta</taxon>
        <taxon>Tracheophyta</taxon>
        <taxon>Spermatophyta</taxon>
        <taxon>Magnoliopsida</taxon>
        <taxon>eudicotyledons</taxon>
        <taxon>Gunneridae</taxon>
        <taxon>Pentapetalae</taxon>
        <taxon>rosids</taxon>
        <taxon>fabids</taxon>
        <taxon>Fabales</taxon>
        <taxon>Fabaceae</taxon>
        <taxon>Caesalpinioideae</taxon>
        <taxon>Cassia clade</taxon>
        <taxon>Senna</taxon>
    </lineage>
</organism>
<gene>
    <name evidence="3" type="ORF">G2W53_001445</name>
</gene>
<evidence type="ECO:0000256" key="1">
    <source>
        <dbReference type="SAM" id="MobiDB-lite"/>
    </source>
</evidence>
<proteinExistence type="predicted"/>
<evidence type="ECO:0000259" key="2">
    <source>
        <dbReference type="Pfam" id="PF07727"/>
    </source>
</evidence>
<keyword evidence="3" id="KW-0808">Transferase</keyword>
<accession>A0A834XFJ8</accession>
<dbReference type="EMBL" id="JAAIUW010000001">
    <property type="protein sequence ID" value="KAF7844540.1"/>
    <property type="molecule type" value="Genomic_DNA"/>
</dbReference>
<feature type="domain" description="Reverse transcriptase Ty1/copia-type" evidence="2">
    <location>
        <begin position="89"/>
        <end position="150"/>
    </location>
</feature>
<feature type="region of interest" description="Disordered" evidence="1">
    <location>
        <begin position="46"/>
        <end position="89"/>
    </location>
</feature>
<evidence type="ECO:0000313" key="4">
    <source>
        <dbReference type="Proteomes" id="UP000634136"/>
    </source>
</evidence>
<evidence type="ECO:0000313" key="3">
    <source>
        <dbReference type="EMBL" id="KAF7844540.1"/>
    </source>
</evidence>
<protein>
    <submittedName>
        <fullName evidence="3">Putative RNA-directed DNA polymerase</fullName>
    </submittedName>
</protein>
<keyword evidence="4" id="KW-1185">Reference proteome</keyword>
<dbReference type="Pfam" id="PF07727">
    <property type="entry name" value="RVT_2"/>
    <property type="match status" value="1"/>
</dbReference>
<sequence length="237" mass="26361">MGSSTNEENCIIPFIIDSAKMTDITEGQRSNIINAPTDTCITLTRSPTHSFNLPRESSSSSRGFNLGDQDIWTQPENSGPNRECSQNNRDFTSRLNDTFALKYHGSLYYFLGIEVYRDSSGFHLSQAKYTMDILKKFGMLTCAPVATTMVIGRPFTTEDGEPMEDPSLYTKAVGSLQYLVTTRPDIAFSFNKLRFGLDSNTVKDVHFLAEKVKHCRARSLAGNGQGKSNGKLVSFVH</sequence>
<feature type="compositionally biased region" description="Polar residues" evidence="1">
    <location>
        <begin position="46"/>
        <end position="63"/>
    </location>
</feature>
<reference evidence="3" key="1">
    <citation type="submission" date="2020-09" db="EMBL/GenBank/DDBJ databases">
        <title>Genome-Enabled Discovery of Anthraquinone Biosynthesis in Senna tora.</title>
        <authorList>
            <person name="Kang S.-H."/>
            <person name="Pandey R.P."/>
            <person name="Lee C.-M."/>
            <person name="Sim J.-S."/>
            <person name="Jeong J.-T."/>
            <person name="Choi B.-S."/>
            <person name="Jung M."/>
            <person name="Ginzburg D."/>
            <person name="Zhao K."/>
            <person name="Won S.Y."/>
            <person name="Oh T.-J."/>
            <person name="Yu Y."/>
            <person name="Kim N.-H."/>
            <person name="Lee O.R."/>
            <person name="Lee T.-H."/>
            <person name="Bashyal P."/>
            <person name="Kim T.-S."/>
            <person name="Lee W.-H."/>
            <person name="Kawkins C."/>
            <person name="Kim C.-K."/>
            <person name="Kim J.S."/>
            <person name="Ahn B.O."/>
            <person name="Rhee S.Y."/>
            <person name="Sohng J.K."/>
        </authorList>
    </citation>
    <scope>NUCLEOTIDE SEQUENCE</scope>
    <source>
        <tissue evidence="3">Leaf</tissue>
    </source>
</reference>
<dbReference type="GO" id="GO:0003964">
    <property type="term" value="F:RNA-directed DNA polymerase activity"/>
    <property type="evidence" value="ECO:0007669"/>
    <property type="project" value="UniProtKB-KW"/>
</dbReference>
<dbReference type="Proteomes" id="UP000634136">
    <property type="component" value="Unassembled WGS sequence"/>
</dbReference>
<keyword evidence="3" id="KW-0548">Nucleotidyltransferase</keyword>
<comment type="caution">
    <text evidence="3">The sequence shown here is derived from an EMBL/GenBank/DDBJ whole genome shotgun (WGS) entry which is preliminary data.</text>
</comment>
<dbReference type="AlphaFoldDB" id="A0A834XFJ8"/>
<name>A0A834XFJ8_9FABA</name>
<dbReference type="InterPro" id="IPR013103">
    <property type="entry name" value="RVT_2"/>
</dbReference>
<keyword evidence="3" id="KW-0695">RNA-directed DNA polymerase</keyword>